<accession>A0ABY5MTI5</accession>
<dbReference type="PANTHER" id="PTHR10443">
    <property type="entry name" value="MICROSOMAL DIPEPTIDASE"/>
    <property type="match status" value="1"/>
</dbReference>
<protein>
    <submittedName>
        <fullName evidence="2">Dipeptidase</fullName>
    </submittedName>
</protein>
<dbReference type="PANTHER" id="PTHR10443:SF12">
    <property type="entry name" value="DIPEPTIDASE"/>
    <property type="match status" value="1"/>
</dbReference>
<evidence type="ECO:0000313" key="3">
    <source>
        <dbReference type="Proteomes" id="UP000831921"/>
    </source>
</evidence>
<dbReference type="SUPFAM" id="SSF51556">
    <property type="entry name" value="Metallo-dependent hydrolases"/>
    <property type="match status" value="1"/>
</dbReference>
<dbReference type="EMBL" id="CP097253">
    <property type="protein sequence ID" value="UUR07020.1"/>
    <property type="molecule type" value="Genomic_DNA"/>
</dbReference>
<dbReference type="InterPro" id="IPR032466">
    <property type="entry name" value="Metal_Hydrolase"/>
</dbReference>
<dbReference type="Gene3D" id="3.20.20.140">
    <property type="entry name" value="Metal-dependent hydrolases"/>
    <property type="match status" value="1"/>
</dbReference>
<dbReference type="Proteomes" id="UP000831921">
    <property type="component" value="Chromosome"/>
</dbReference>
<feature type="chain" id="PRO_5046014939" evidence="1">
    <location>
        <begin position="21"/>
        <end position="426"/>
    </location>
</feature>
<dbReference type="RefSeq" id="WP_249454481.1">
    <property type="nucleotide sequence ID" value="NZ_CP097253.1"/>
</dbReference>
<organism evidence="2 3">
    <name type="scientific">Sphingomonas glaciei</name>
    <dbReference type="NCBI Taxonomy" id="2938948"/>
    <lineage>
        <taxon>Bacteria</taxon>
        <taxon>Pseudomonadati</taxon>
        <taxon>Pseudomonadota</taxon>
        <taxon>Alphaproteobacteria</taxon>
        <taxon>Sphingomonadales</taxon>
        <taxon>Sphingomonadaceae</taxon>
        <taxon>Sphingomonas</taxon>
    </lineage>
</organism>
<name>A0ABY5MTI5_9SPHN</name>
<gene>
    <name evidence="2" type="ORF">M1K48_08640</name>
</gene>
<dbReference type="CDD" id="cd01301">
    <property type="entry name" value="rDP_like"/>
    <property type="match status" value="1"/>
</dbReference>
<sequence length="426" mass="45821">MRFMPLLLAAASLLPVSAMAQTAPTTSVIDPKVSQRIDRILKRTPLIDGHNDLPWALRGDFGSKVEGLQSGTDSWKPPLMTDMARLKAGRVGGQFWSVYIDGTTLGDEAIRVTLEQIDTAHRIIAAYPDTLRFARSADEMEAAHKAGRVGSMLGIEGGRQIGGSMAALRRFYDLGARYMTLTHNQTTEWADAGTDEPKYDGLSPFGVEVVKEMNRLGMLVDLSHVAPATMRDAIAASQAPVIFSHSSAGGVNPHPRNVPDDVLRLMPANGGVVMVTWVPSFLSPAQWKWDGEQAAEEARVKTYNRANAAAVTKAMEAWVAANPRPVVGIKDVADHIDYVARVAGHDHVGIGGDLDGIPRTPVGLEGVEAYPRLFAELIRRGWSDANLAKLAGGNVLRALRGAEATAAKMKDMPPSMATLTPPKPVN</sequence>
<dbReference type="InterPro" id="IPR008257">
    <property type="entry name" value="Pept_M19"/>
</dbReference>
<evidence type="ECO:0000256" key="1">
    <source>
        <dbReference type="SAM" id="SignalP"/>
    </source>
</evidence>
<evidence type="ECO:0000313" key="2">
    <source>
        <dbReference type="EMBL" id="UUR07020.1"/>
    </source>
</evidence>
<proteinExistence type="predicted"/>
<keyword evidence="3" id="KW-1185">Reference proteome</keyword>
<feature type="signal peptide" evidence="1">
    <location>
        <begin position="1"/>
        <end position="20"/>
    </location>
</feature>
<dbReference type="Pfam" id="PF01244">
    <property type="entry name" value="Peptidase_M19"/>
    <property type="match status" value="1"/>
</dbReference>
<reference evidence="2 3" key="1">
    <citation type="submission" date="2022-05" db="EMBL/GenBank/DDBJ databases">
        <title>S8-45 Sphingomonas ultraviolaceadurans.</title>
        <authorList>
            <person name="Liu Y."/>
        </authorList>
    </citation>
    <scope>NUCLEOTIDE SEQUENCE [LARGE SCALE GENOMIC DNA]</scope>
    <source>
        <strain evidence="2 3">S8-45</strain>
    </source>
</reference>
<dbReference type="PROSITE" id="PS51365">
    <property type="entry name" value="RENAL_DIPEPTIDASE_2"/>
    <property type="match status" value="1"/>
</dbReference>
<keyword evidence="1" id="KW-0732">Signal</keyword>